<proteinExistence type="predicted"/>
<gene>
    <name evidence="1" type="ORF">LCGC14_1785230</name>
</gene>
<comment type="caution">
    <text evidence="1">The sequence shown here is derived from an EMBL/GenBank/DDBJ whole genome shotgun (WGS) entry which is preliminary data.</text>
</comment>
<reference evidence="1" key="1">
    <citation type="journal article" date="2015" name="Nature">
        <title>Complex archaea that bridge the gap between prokaryotes and eukaryotes.</title>
        <authorList>
            <person name="Spang A."/>
            <person name="Saw J.H."/>
            <person name="Jorgensen S.L."/>
            <person name="Zaremba-Niedzwiedzka K."/>
            <person name="Martijn J."/>
            <person name="Lind A.E."/>
            <person name="van Eijk R."/>
            <person name="Schleper C."/>
            <person name="Guy L."/>
            <person name="Ettema T.J."/>
        </authorList>
    </citation>
    <scope>NUCLEOTIDE SEQUENCE</scope>
</reference>
<accession>A0A0F9GUB7</accession>
<feature type="non-terminal residue" evidence="1">
    <location>
        <position position="40"/>
    </location>
</feature>
<name>A0A0F9GUB7_9ZZZZ</name>
<evidence type="ECO:0000313" key="1">
    <source>
        <dbReference type="EMBL" id="KKM02354.1"/>
    </source>
</evidence>
<sequence>MQEIYSKILFAIVFIASVNVSAAVEFQGQVTGIFAEGGIV</sequence>
<dbReference type="AlphaFoldDB" id="A0A0F9GUB7"/>
<protein>
    <submittedName>
        <fullName evidence="1">Uncharacterized protein</fullName>
    </submittedName>
</protein>
<organism evidence="1">
    <name type="scientific">marine sediment metagenome</name>
    <dbReference type="NCBI Taxonomy" id="412755"/>
    <lineage>
        <taxon>unclassified sequences</taxon>
        <taxon>metagenomes</taxon>
        <taxon>ecological metagenomes</taxon>
    </lineage>
</organism>
<dbReference type="EMBL" id="LAZR01016956">
    <property type="protein sequence ID" value="KKM02354.1"/>
    <property type="molecule type" value="Genomic_DNA"/>
</dbReference>